<sequence>MGQVSWYYGYLIERIKAYENILLAKRLGKRRIIAETGAGQHGVATATVCAKLGFECVVYMGSEDCRRQALNVFRMRMLGATVIPVESGSRTLKDAINEAMRDWVTNVATTHYLVGSAIGPHPFPLIVRDFQSVIGKESKQQLLKKAGKLPDVVVACVGGGSNAIGMFHPFIEDKSVRIVGVEAGGDGIDTSKHSATLAAGTPGVLHGTRTYLLQDEKGQIVETHSISATSFWDWDGICVFFGHQSILTSTHMHPPLTPGLDYPGVGPEHAWLKDIGRAEYVVADDAQAMQGFRALTELEGIIPALESSHAIYYAHKIAATLPKDQDVIVCLSGRGDKDVNSVAEVLPNLGPKIGWNLRFE</sequence>
<keyword evidence="8" id="KW-0456">Lyase</keyword>
<proteinExistence type="predicted"/>
<evidence type="ECO:0000256" key="4">
    <source>
        <dbReference type="ARBA" id="ARBA00022605"/>
    </source>
</evidence>
<dbReference type="SUPFAM" id="SSF53686">
    <property type="entry name" value="Tryptophan synthase beta subunit-like PLP-dependent enzymes"/>
    <property type="match status" value="1"/>
</dbReference>
<comment type="pathway">
    <text evidence="2">Amino-acid biosynthesis; L-tryptophan biosynthesis; L-tryptophan from chorismate: step 5/5.</text>
</comment>
<keyword evidence="4" id="KW-0028">Amino-acid biosynthesis</keyword>
<comment type="caution">
    <text evidence="11">The sequence shown here is derived from an EMBL/GenBank/DDBJ whole genome shotgun (WGS) entry which is preliminary data.</text>
</comment>
<evidence type="ECO:0000256" key="8">
    <source>
        <dbReference type="ARBA" id="ARBA00023239"/>
    </source>
</evidence>
<keyword evidence="6" id="KW-0663">Pyridoxal phosphate</keyword>
<gene>
    <name evidence="11" type="ORF">BC938DRAFT_474007</name>
</gene>
<comment type="cofactor">
    <cofactor evidence="1">
        <name>pyridoxal 5'-phosphate</name>
        <dbReference type="ChEBI" id="CHEBI:597326"/>
    </cofactor>
</comment>
<dbReference type="PANTHER" id="PTHR48077:SF3">
    <property type="entry name" value="TRYPTOPHAN SYNTHASE"/>
    <property type="match status" value="1"/>
</dbReference>
<reference evidence="11 12" key="1">
    <citation type="journal article" date="2018" name="New Phytol.">
        <title>Phylogenomics of Endogonaceae and evolution of mycorrhizas within Mucoromycota.</title>
        <authorList>
            <person name="Chang Y."/>
            <person name="Desiro A."/>
            <person name="Na H."/>
            <person name="Sandor L."/>
            <person name="Lipzen A."/>
            <person name="Clum A."/>
            <person name="Barry K."/>
            <person name="Grigoriev I.V."/>
            <person name="Martin F.M."/>
            <person name="Stajich J.E."/>
            <person name="Smith M.E."/>
            <person name="Bonito G."/>
            <person name="Spatafora J.W."/>
        </authorList>
    </citation>
    <scope>NUCLEOTIDE SEQUENCE [LARGE SCALE GENOMIC DNA]</scope>
    <source>
        <strain evidence="11 12">AD002</strain>
    </source>
</reference>
<protein>
    <recommendedName>
        <fullName evidence="3">tryptophan synthase</fullName>
        <ecNumber evidence="3">4.2.1.20</ecNumber>
    </recommendedName>
</protein>
<dbReference type="Gene3D" id="3.40.50.1100">
    <property type="match status" value="3"/>
</dbReference>
<dbReference type="Pfam" id="PF00291">
    <property type="entry name" value="PALP"/>
    <property type="match status" value="1"/>
</dbReference>
<dbReference type="Proteomes" id="UP000274822">
    <property type="component" value="Unassembled WGS sequence"/>
</dbReference>
<dbReference type="FunFam" id="3.40.50.1100:FF:000001">
    <property type="entry name" value="Tryptophan synthase beta chain"/>
    <property type="match status" value="1"/>
</dbReference>
<accession>A0A433Q337</accession>
<dbReference type="GO" id="GO:0005737">
    <property type="term" value="C:cytoplasm"/>
    <property type="evidence" value="ECO:0007669"/>
    <property type="project" value="TreeGrafter"/>
</dbReference>
<dbReference type="CDD" id="cd06446">
    <property type="entry name" value="Trp-synth_B"/>
    <property type="match status" value="1"/>
</dbReference>
<dbReference type="GO" id="GO:0004834">
    <property type="term" value="F:tryptophan synthase activity"/>
    <property type="evidence" value="ECO:0007669"/>
    <property type="project" value="UniProtKB-EC"/>
</dbReference>
<dbReference type="InterPro" id="IPR001926">
    <property type="entry name" value="TrpB-like_PALP"/>
</dbReference>
<dbReference type="EMBL" id="RBNJ01017019">
    <property type="protein sequence ID" value="RUS24168.1"/>
    <property type="molecule type" value="Genomic_DNA"/>
</dbReference>
<evidence type="ECO:0000313" key="11">
    <source>
        <dbReference type="EMBL" id="RUS24168.1"/>
    </source>
</evidence>
<keyword evidence="5" id="KW-0822">Tryptophan biosynthesis</keyword>
<name>A0A433Q337_9FUNG</name>
<comment type="catalytic activity">
    <reaction evidence="9">
        <text>(1S,2R)-1-C-(indol-3-yl)glycerol 3-phosphate + L-serine = D-glyceraldehyde 3-phosphate + L-tryptophan + H2O</text>
        <dbReference type="Rhea" id="RHEA:10532"/>
        <dbReference type="ChEBI" id="CHEBI:15377"/>
        <dbReference type="ChEBI" id="CHEBI:33384"/>
        <dbReference type="ChEBI" id="CHEBI:57912"/>
        <dbReference type="ChEBI" id="CHEBI:58866"/>
        <dbReference type="ChEBI" id="CHEBI:59776"/>
        <dbReference type="EC" id="4.2.1.20"/>
    </reaction>
</comment>
<dbReference type="InterPro" id="IPR023026">
    <property type="entry name" value="Trp_synth_beta/beta-like"/>
</dbReference>
<evidence type="ECO:0000256" key="6">
    <source>
        <dbReference type="ARBA" id="ARBA00022898"/>
    </source>
</evidence>
<dbReference type="PIRSF" id="PIRSF001413">
    <property type="entry name" value="Trp_syn_beta"/>
    <property type="match status" value="1"/>
</dbReference>
<keyword evidence="12" id="KW-1185">Reference proteome</keyword>
<dbReference type="InterPro" id="IPR006654">
    <property type="entry name" value="Trp_synth_beta"/>
</dbReference>
<dbReference type="AlphaFoldDB" id="A0A433Q337"/>
<keyword evidence="7" id="KW-0057">Aromatic amino acid biosynthesis</keyword>
<dbReference type="InterPro" id="IPR036052">
    <property type="entry name" value="TrpB-like_PALP_sf"/>
</dbReference>
<evidence type="ECO:0000256" key="7">
    <source>
        <dbReference type="ARBA" id="ARBA00023141"/>
    </source>
</evidence>
<evidence type="ECO:0000256" key="5">
    <source>
        <dbReference type="ARBA" id="ARBA00022822"/>
    </source>
</evidence>
<dbReference type="PANTHER" id="PTHR48077">
    <property type="entry name" value="TRYPTOPHAN SYNTHASE-RELATED"/>
    <property type="match status" value="1"/>
</dbReference>
<evidence type="ECO:0000256" key="9">
    <source>
        <dbReference type="ARBA" id="ARBA00049047"/>
    </source>
</evidence>
<evidence type="ECO:0000256" key="1">
    <source>
        <dbReference type="ARBA" id="ARBA00001933"/>
    </source>
</evidence>
<organism evidence="11 12">
    <name type="scientific">Jimgerdemannia flammicorona</name>
    <dbReference type="NCBI Taxonomy" id="994334"/>
    <lineage>
        <taxon>Eukaryota</taxon>
        <taxon>Fungi</taxon>
        <taxon>Fungi incertae sedis</taxon>
        <taxon>Mucoromycota</taxon>
        <taxon>Mucoromycotina</taxon>
        <taxon>Endogonomycetes</taxon>
        <taxon>Endogonales</taxon>
        <taxon>Endogonaceae</taxon>
        <taxon>Jimgerdemannia</taxon>
    </lineage>
</organism>
<evidence type="ECO:0000256" key="2">
    <source>
        <dbReference type="ARBA" id="ARBA00004733"/>
    </source>
</evidence>
<evidence type="ECO:0000256" key="3">
    <source>
        <dbReference type="ARBA" id="ARBA00012043"/>
    </source>
</evidence>
<dbReference type="EC" id="4.2.1.20" evidence="3"/>
<evidence type="ECO:0000259" key="10">
    <source>
        <dbReference type="Pfam" id="PF00291"/>
    </source>
</evidence>
<evidence type="ECO:0000313" key="12">
    <source>
        <dbReference type="Proteomes" id="UP000274822"/>
    </source>
</evidence>
<feature type="domain" description="Tryptophan synthase beta chain-like PALP" evidence="10">
    <location>
        <begin position="19"/>
        <end position="192"/>
    </location>
</feature>